<accession>A0A285U4A9</accession>
<reference evidence="2 3" key="1">
    <citation type="submission" date="2017-08" db="EMBL/GenBank/DDBJ databases">
        <authorList>
            <person name="de Groot N.N."/>
        </authorList>
    </citation>
    <scope>NUCLEOTIDE SEQUENCE [LARGE SCALE GENOMIC DNA]</scope>
    <source>
        <strain evidence="2 3">JC85</strain>
    </source>
</reference>
<dbReference type="RefSeq" id="WP_097135758.1">
    <property type="nucleotide sequence ID" value="NZ_OBQD01000001.1"/>
</dbReference>
<sequence length="65" mass="6978">MFKFFLSHADRAGNEAGGGDAEPGWIRDPLSHPDIAAMDERQRADLPFQGVARTRPLGGKAAQAT</sequence>
<evidence type="ECO:0000256" key="1">
    <source>
        <dbReference type="SAM" id="MobiDB-lite"/>
    </source>
</evidence>
<evidence type="ECO:0000313" key="3">
    <source>
        <dbReference type="Proteomes" id="UP000219167"/>
    </source>
</evidence>
<dbReference type="EMBL" id="OBQD01000001">
    <property type="protein sequence ID" value="SOC35356.1"/>
    <property type="molecule type" value="Genomic_DNA"/>
</dbReference>
<proteinExistence type="predicted"/>
<protein>
    <submittedName>
        <fullName evidence="2">Uncharacterized protein</fullName>
    </submittedName>
</protein>
<dbReference type="AlphaFoldDB" id="A0A285U4A9"/>
<keyword evidence="3" id="KW-1185">Reference proteome</keyword>
<name>A0A285U4A9_9HYPH</name>
<organism evidence="2 3">
    <name type="scientific">Rhizobium subbaraonis</name>
    <dbReference type="NCBI Taxonomy" id="908946"/>
    <lineage>
        <taxon>Bacteria</taxon>
        <taxon>Pseudomonadati</taxon>
        <taxon>Pseudomonadota</taxon>
        <taxon>Alphaproteobacteria</taxon>
        <taxon>Hyphomicrobiales</taxon>
        <taxon>Rhizobiaceae</taxon>
        <taxon>Rhizobium/Agrobacterium group</taxon>
        <taxon>Rhizobium</taxon>
    </lineage>
</organism>
<feature type="region of interest" description="Disordered" evidence="1">
    <location>
        <begin position="12"/>
        <end position="65"/>
    </location>
</feature>
<gene>
    <name evidence="2" type="ORF">SAMN05892877_101315</name>
</gene>
<dbReference type="OrthoDB" id="8398417at2"/>
<dbReference type="Proteomes" id="UP000219167">
    <property type="component" value="Unassembled WGS sequence"/>
</dbReference>
<evidence type="ECO:0000313" key="2">
    <source>
        <dbReference type="EMBL" id="SOC35356.1"/>
    </source>
</evidence>